<dbReference type="GO" id="GO:0000160">
    <property type="term" value="P:phosphorelay signal transduction system"/>
    <property type="evidence" value="ECO:0007669"/>
    <property type="project" value="InterPro"/>
</dbReference>
<dbReference type="RefSeq" id="WP_141352826.1">
    <property type="nucleotide sequence ID" value="NZ_BJNV01000045.1"/>
</dbReference>
<dbReference type="Gene3D" id="3.40.50.2300">
    <property type="match status" value="2"/>
</dbReference>
<evidence type="ECO:0000313" key="4">
    <source>
        <dbReference type="EMBL" id="GEC96480.1"/>
    </source>
</evidence>
<dbReference type="Pfam" id="PF00072">
    <property type="entry name" value="Response_reg"/>
    <property type="match status" value="2"/>
</dbReference>
<dbReference type="InterPro" id="IPR050595">
    <property type="entry name" value="Bact_response_regulator"/>
</dbReference>
<feature type="domain" description="Response regulatory" evidence="3">
    <location>
        <begin position="144"/>
        <end position="261"/>
    </location>
</feature>
<evidence type="ECO:0000256" key="1">
    <source>
        <dbReference type="ARBA" id="ARBA00022553"/>
    </source>
</evidence>
<dbReference type="OrthoDB" id="9800897at2"/>
<dbReference type="InterPro" id="IPR011006">
    <property type="entry name" value="CheY-like_superfamily"/>
</dbReference>
<dbReference type="EMBL" id="BJNV01000045">
    <property type="protein sequence ID" value="GEC96480.1"/>
    <property type="molecule type" value="Genomic_DNA"/>
</dbReference>
<dbReference type="PANTHER" id="PTHR44591:SF3">
    <property type="entry name" value="RESPONSE REGULATORY DOMAIN-CONTAINING PROTEIN"/>
    <property type="match status" value="1"/>
</dbReference>
<organism evidence="4 5">
    <name type="scientific">Zoogloea ramigera</name>
    <dbReference type="NCBI Taxonomy" id="350"/>
    <lineage>
        <taxon>Bacteria</taxon>
        <taxon>Pseudomonadati</taxon>
        <taxon>Pseudomonadota</taxon>
        <taxon>Betaproteobacteria</taxon>
        <taxon>Rhodocyclales</taxon>
        <taxon>Zoogloeaceae</taxon>
        <taxon>Zoogloea</taxon>
    </lineage>
</organism>
<feature type="modified residue" description="4-aspartylphosphate" evidence="2">
    <location>
        <position position="194"/>
    </location>
</feature>
<protein>
    <submittedName>
        <fullName evidence="4">Response regulator</fullName>
    </submittedName>
</protein>
<gene>
    <name evidence="4" type="ORF">ZRA01_25530</name>
</gene>
<dbReference type="InterPro" id="IPR001789">
    <property type="entry name" value="Sig_transdc_resp-reg_receiver"/>
</dbReference>
<name>A0A4Y4D0Y7_ZOORA</name>
<dbReference type="AlphaFoldDB" id="A0A4Y4D0Y7"/>
<proteinExistence type="predicted"/>
<keyword evidence="1 2" id="KW-0597">Phosphoprotein</keyword>
<feature type="domain" description="Response regulatory" evidence="3">
    <location>
        <begin position="8"/>
        <end position="125"/>
    </location>
</feature>
<keyword evidence="5" id="KW-1185">Reference proteome</keyword>
<accession>A0A4Y4D0Y7</accession>
<comment type="caution">
    <text evidence="4">The sequence shown here is derived from an EMBL/GenBank/DDBJ whole genome shotgun (WGS) entry which is preliminary data.</text>
</comment>
<reference evidence="4 5" key="1">
    <citation type="submission" date="2019-06" db="EMBL/GenBank/DDBJ databases">
        <title>Whole genome shotgun sequence of Zoogloea ramigera NBRC 15342.</title>
        <authorList>
            <person name="Hosoyama A."/>
            <person name="Uohara A."/>
            <person name="Ohji S."/>
            <person name="Ichikawa N."/>
        </authorList>
    </citation>
    <scope>NUCLEOTIDE SEQUENCE [LARGE SCALE GENOMIC DNA]</scope>
    <source>
        <strain evidence="4 5">NBRC 15342</strain>
    </source>
</reference>
<dbReference type="SMART" id="SM00448">
    <property type="entry name" value="REC"/>
    <property type="match status" value="2"/>
</dbReference>
<comment type="caution">
    <text evidence="2">Lacks conserved residue(s) required for the propagation of feature annotation.</text>
</comment>
<evidence type="ECO:0000259" key="3">
    <source>
        <dbReference type="PROSITE" id="PS50110"/>
    </source>
</evidence>
<sequence>MSDFGRLRLLLVEPSALQAKIIRKACDEIGVGQVDVIGTAHEALEAMAQRRPDVVLSALYLPDGSGTGLVGAMRADPALAGLPFILVSSETRPQALDPIRQAGACGILPKPFAPRQLALAINSTLDYLSPDYSFDNQFDLEVIRVLLVDDSANARHFMRRVLENLGIRHIIEAADGKEAVALMEETMVDLIVTDYNMPEMDGREFVEYVRGRSWQSSVPILMVTSETDQGRLAAVEEAGVSGICDKPFEPAVVRRLLARMLSQGAAG</sequence>
<dbReference type="PANTHER" id="PTHR44591">
    <property type="entry name" value="STRESS RESPONSE REGULATOR PROTEIN 1"/>
    <property type="match status" value="1"/>
</dbReference>
<dbReference type="SUPFAM" id="SSF52172">
    <property type="entry name" value="CheY-like"/>
    <property type="match status" value="2"/>
</dbReference>
<dbReference type="Proteomes" id="UP000318422">
    <property type="component" value="Unassembled WGS sequence"/>
</dbReference>
<evidence type="ECO:0000256" key="2">
    <source>
        <dbReference type="PROSITE-ProRule" id="PRU00169"/>
    </source>
</evidence>
<evidence type="ECO:0000313" key="5">
    <source>
        <dbReference type="Proteomes" id="UP000318422"/>
    </source>
</evidence>
<dbReference type="PROSITE" id="PS50110">
    <property type="entry name" value="RESPONSE_REGULATORY"/>
    <property type="match status" value="2"/>
</dbReference>